<keyword evidence="4" id="KW-1185">Reference proteome</keyword>
<dbReference type="PROSITE" id="PS51886">
    <property type="entry name" value="TLDC"/>
    <property type="match status" value="1"/>
</dbReference>
<dbReference type="Proteomes" id="UP001153678">
    <property type="component" value="Unassembled WGS sequence"/>
</dbReference>
<name>A0A9W4T328_9GLOM</name>
<evidence type="ECO:0000313" key="3">
    <source>
        <dbReference type="EMBL" id="CAI2192713.1"/>
    </source>
</evidence>
<evidence type="ECO:0000259" key="1">
    <source>
        <dbReference type="PROSITE" id="PS50097"/>
    </source>
</evidence>
<evidence type="ECO:0000313" key="4">
    <source>
        <dbReference type="Proteomes" id="UP001153678"/>
    </source>
</evidence>
<dbReference type="InterPro" id="IPR011333">
    <property type="entry name" value="SKP1/BTB/POZ_sf"/>
</dbReference>
<gene>
    <name evidence="3" type="ORF">FWILDA_LOCUS15715</name>
</gene>
<feature type="domain" description="TLDc" evidence="2">
    <location>
        <begin position="6"/>
        <end position="198"/>
    </location>
</feature>
<feature type="domain" description="BTB" evidence="1">
    <location>
        <begin position="30"/>
        <end position="102"/>
    </location>
</feature>
<dbReference type="EMBL" id="CAMKVN010008644">
    <property type="protein sequence ID" value="CAI2192713.1"/>
    <property type="molecule type" value="Genomic_DNA"/>
</dbReference>
<sequence length="200" mass="22040">MGNSISNPSVKELSNLSNDIGQLFSSGDNYDMIIQAGEGQNMKEFFVHSLILAARSTYFKVELSLERKYKSSTIMISKLEKGGKLIGGYNPFSWNSNIFLNRWGSTSDSFLFSFANKKDLDSGSIARATSDNKYQKYAVFSSSDSGPAFGGRCGCGGCDLIIHGNSINRYVGAYPEVDSILHTKNTKTIVDYEIFQVIQV</sequence>
<reference evidence="3" key="1">
    <citation type="submission" date="2022-08" db="EMBL/GenBank/DDBJ databases">
        <authorList>
            <person name="Kallberg Y."/>
            <person name="Tangrot J."/>
            <person name="Rosling A."/>
        </authorList>
    </citation>
    <scope>NUCLEOTIDE SEQUENCE</scope>
    <source>
        <strain evidence="3">Wild A</strain>
    </source>
</reference>
<dbReference type="Pfam" id="PF07534">
    <property type="entry name" value="TLD"/>
    <property type="match status" value="1"/>
</dbReference>
<dbReference type="OrthoDB" id="25620at2759"/>
<organism evidence="3 4">
    <name type="scientific">Funneliformis geosporum</name>
    <dbReference type="NCBI Taxonomy" id="1117311"/>
    <lineage>
        <taxon>Eukaryota</taxon>
        <taxon>Fungi</taxon>
        <taxon>Fungi incertae sedis</taxon>
        <taxon>Mucoromycota</taxon>
        <taxon>Glomeromycotina</taxon>
        <taxon>Glomeromycetes</taxon>
        <taxon>Glomerales</taxon>
        <taxon>Glomeraceae</taxon>
        <taxon>Funneliformis</taxon>
    </lineage>
</organism>
<dbReference type="InterPro" id="IPR006571">
    <property type="entry name" value="TLDc_dom"/>
</dbReference>
<proteinExistence type="predicted"/>
<dbReference type="SUPFAM" id="SSF54695">
    <property type="entry name" value="POZ domain"/>
    <property type="match status" value="1"/>
</dbReference>
<dbReference type="Gene3D" id="3.30.710.10">
    <property type="entry name" value="Potassium Channel Kv1.1, Chain A"/>
    <property type="match status" value="1"/>
</dbReference>
<dbReference type="PROSITE" id="PS50097">
    <property type="entry name" value="BTB"/>
    <property type="match status" value="1"/>
</dbReference>
<dbReference type="InterPro" id="IPR000210">
    <property type="entry name" value="BTB/POZ_dom"/>
</dbReference>
<comment type="caution">
    <text evidence="3">The sequence shown here is derived from an EMBL/GenBank/DDBJ whole genome shotgun (WGS) entry which is preliminary data.</text>
</comment>
<dbReference type="AlphaFoldDB" id="A0A9W4T328"/>
<accession>A0A9W4T328</accession>
<evidence type="ECO:0000259" key="2">
    <source>
        <dbReference type="PROSITE" id="PS51886"/>
    </source>
</evidence>
<protein>
    <submittedName>
        <fullName evidence="3">6340_t:CDS:1</fullName>
    </submittedName>
</protein>